<evidence type="ECO:0000256" key="4">
    <source>
        <dbReference type="ARBA" id="ARBA00022475"/>
    </source>
</evidence>
<sequence>MSAKRRSKHFIIMFLAAVSGAVLLARLFALTVIEEEKWQGYADDMSLRAVYETAPRGDITDRNGELIATSKAVYSVNISRVNLTEEKALEDASEVIRILQENGEDVNITQEDVKKAISEKGYTAYMPINIAEKISRETAEEIEEKKYPGVQVSVNYVRDYPRGAFASHIVGYMGRISADEEDEYVKEKGYRRDAMVGKYGIEKEYENILRGEDAVSSLQIDSSGSVKKVLGKSSAVKGKNVKLTIDADLQETAEDALEKAIEQAAAGGTFESIYGDYKMTYAKNAGSGAAVALDVESGEVLALANFPDFDPNDFAEGISSEKWQSLQRKNDNDSMSPAPLYNVATMSAVQPGSTFKPITAMAALDCGLDENRYLLDKGYIELGGRTYGCFLWNENGKNHGYVDLAEALKVSCNYYFYDIAAGKDFASGDSLGYDKKIDNSLIVSYAEKMGLGKKTGIQIPESIGKLPTEKLKNNGIKNSLKNYLSAERETYFKKKYLKNDENISKLAEKISNWGDKDLTLDEIIGKLKEEKMIRPEKVYELACTCKYDYFNQMGWTLGDTFNIAIGQGDNAYTTLQMASYMATLGSGGIRSEVSLIKNSSKNQEKTYSNKENIRYLIDAMTEVAKGDGGSLERAFSDFPYSVAAKTGTAQRSGYIDPEDEYDYIRRHIHLIAPGISFNDAESEAERLMDEYPDMYDDKDGALRRALINLSGGKLTYDDIDAYKEKYDNFAWTVALAPADEPRIAVAVMLVQGKTSANAAPIAREIIGKYGEIEGWEKSF</sequence>
<dbReference type="Gene3D" id="1.10.10.1230">
    <property type="entry name" value="Penicillin-binding protein, N-terminal non-catalytic domain, head sub-domain"/>
    <property type="match status" value="1"/>
</dbReference>
<dbReference type="InterPro" id="IPR036138">
    <property type="entry name" value="PBP_dimer_sf"/>
</dbReference>
<dbReference type="AlphaFoldDB" id="A0A9D1HCY5"/>
<dbReference type="Pfam" id="PF03717">
    <property type="entry name" value="PBP_dimer"/>
    <property type="match status" value="1"/>
</dbReference>
<comment type="subcellular location">
    <subcellularLocation>
        <location evidence="2">Cell membrane</location>
    </subcellularLocation>
    <subcellularLocation>
        <location evidence="1">Membrane</location>
        <topology evidence="1">Single-pass membrane protein</topology>
    </subcellularLocation>
</comment>
<evidence type="ECO:0000259" key="11">
    <source>
        <dbReference type="Pfam" id="PF00905"/>
    </source>
</evidence>
<dbReference type="InterPro" id="IPR001460">
    <property type="entry name" value="PCN-bd_Tpept"/>
</dbReference>
<reference evidence="13" key="2">
    <citation type="journal article" date="2021" name="PeerJ">
        <title>Extensive microbial diversity within the chicken gut microbiome revealed by metagenomics and culture.</title>
        <authorList>
            <person name="Gilroy R."/>
            <person name="Ravi A."/>
            <person name="Getino M."/>
            <person name="Pursley I."/>
            <person name="Horton D.L."/>
            <person name="Alikhan N.F."/>
            <person name="Baker D."/>
            <person name="Gharbi K."/>
            <person name="Hall N."/>
            <person name="Watson M."/>
            <person name="Adriaenssens E.M."/>
            <person name="Foster-Nyarko E."/>
            <person name="Jarju S."/>
            <person name="Secka A."/>
            <person name="Antonio M."/>
            <person name="Oren A."/>
            <person name="Chaudhuri R.R."/>
            <person name="La Ragione R."/>
            <person name="Hildebrand F."/>
            <person name="Pallen M.J."/>
        </authorList>
    </citation>
    <scope>NUCLEOTIDE SEQUENCE</scope>
    <source>
        <strain evidence="13">CHK176-22527</strain>
    </source>
</reference>
<evidence type="ECO:0000313" key="13">
    <source>
        <dbReference type="EMBL" id="HIT99731.1"/>
    </source>
</evidence>
<gene>
    <name evidence="13" type="ORF">IAD12_05725</name>
</gene>
<dbReference type="GO" id="GO:0008360">
    <property type="term" value="P:regulation of cell shape"/>
    <property type="evidence" value="ECO:0007669"/>
    <property type="project" value="UniProtKB-KW"/>
</dbReference>
<reference evidence="13" key="1">
    <citation type="submission" date="2020-10" db="EMBL/GenBank/DDBJ databases">
        <authorList>
            <person name="Gilroy R."/>
        </authorList>
    </citation>
    <scope>NUCLEOTIDE SEQUENCE</scope>
    <source>
        <strain evidence="13">CHK176-22527</strain>
    </source>
</reference>
<keyword evidence="7" id="KW-0573">Peptidoglycan synthesis</keyword>
<evidence type="ECO:0000256" key="9">
    <source>
        <dbReference type="ARBA" id="ARBA00023136"/>
    </source>
</evidence>
<name>A0A9D1HCY5_9FIRM</name>
<evidence type="ECO:0000256" key="7">
    <source>
        <dbReference type="ARBA" id="ARBA00022984"/>
    </source>
</evidence>
<dbReference type="PANTHER" id="PTHR30627">
    <property type="entry name" value="PEPTIDOGLYCAN D,D-TRANSPEPTIDASE"/>
    <property type="match status" value="1"/>
</dbReference>
<dbReference type="PANTHER" id="PTHR30627:SF2">
    <property type="entry name" value="PEPTIDOGLYCAN D,D-TRANSPEPTIDASE MRDA"/>
    <property type="match status" value="1"/>
</dbReference>
<evidence type="ECO:0000313" key="14">
    <source>
        <dbReference type="Proteomes" id="UP000824159"/>
    </source>
</evidence>
<dbReference type="Proteomes" id="UP000824159">
    <property type="component" value="Unassembled WGS sequence"/>
</dbReference>
<organism evidence="13 14">
    <name type="scientific">Candidatus Allocopromorpha excrementavium</name>
    <dbReference type="NCBI Taxonomy" id="2840741"/>
    <lineage>
        <taxon>Bacteria</taxon>
        <taxon>Bacillati</taxon>
        <taxon>Bacillota</taxon>
        <taxon>Clostridia</taxon>
        <taxon>Eubacteriales</taxon>
        <taxon>Eubacteriaceae</taxon>
        <taxon>Eubacteriaceae incertae sedis</taxon>
        <taxon>Candidatus Allocopromorpha</taxon>
    </lineage>
</organism>
<evidence type="ECO:0000259" key="12">
    <source>
        <dbReference type="Pfam" id="PF03717"/>
    </source>
</evidence>
<dbReference type="SUPFAM" id="SSF56519">
    <property type="entry name" value="Penicillin binding protein dimerisation domain"/>
    <property type="match status" value="1"/>
</dbReference>
<dbReference type="GO" id="GO:0009252">
    <property type="term" value="P:peptidoglycan biosynthetic process"/>
    <property type="evidence" value="ECO:0007669"/>
    <property type="project" value="UniProtKB-KW"/>
</dbReference>
<evidence type="ECO:0000256" key="6">
    <source>
        <dbReference type="ARBA" id="ARBA00022960"/>
    </source>
</evidence>
<evidence type="ECO:0000256" key="3">
    <source>
        <dbReference type="ARBA" id="ARBA00007171"/>
    </source>
</evidence>
<evidence type="ECO:0000256" key="1">
    <source>
        <dbReference type="ARBA" id="ARBA00004167"/>
    </source>
</evidence>
<keyword evidence="4" id="KW-1003">Cell membrane</keyword>
<dbReference type="SUPFAM" id="SSF56601">
    <property type="entry name" value="beta-lactamase/transpeptidase-like"/>
    <property type="match status" value="2"/>
</dbReference>
<keyword evidence="10" id="KW-0961">Cell wall biogenesis/degradation</keyword>
<accession>A0A9D1HCY5</accession>
<keyword evidence="8" id="KW-1133">Transmembrane helix</keyword>
<dbReference type="GO" id="GO:0008658">
    <property type="term" value="F:penicillin binding"/>
    <property type="evidence" value="ECO:0007669"/>
    <property type="project" value="InterPro"/>
</dbReference>
<feature type="domain" description="Penicillin-binding protein transpeptidase" evidence="11">
    <location>
        <begin position="721"/>
        <end position="766"/>
    </location>
</feature>
<dbReference type="InterPro" id="IPR005311">
    <property type="entry name" value="PBP_dimer"/>
</dbReference>
<protein>
    <submittedName>
        <fullName evidence="13">Penicillin-binding protein</fullName>
    </submittedName>
</protein>
<dbReference type="GO" id="GO:0071555">
    <property type="term" value="P:cell wall organization"/>
    <property type="evidence" value="ECO:0007669"/>
    <property type="project" value="UniProtKB-KW"/>
</dbReference>
<evidence type="ECO:0000256" key="5">
    <source>
        <dbReference type="ARBA" id="ARBA00022692"/>
    </source>
</evidence>
<comment type="similarity">
    <text evidence="3">Belongs to the transpeptidase family.</text>
</comment>
<dbReference type="Gene3D" id="3.30.450.330">
    <property type="match status" value="1"/>
</dbReference>
<dbReference type="InterPro" id="IPR012338">
    <property type="entry name" value="Beta-lactam/transpept-like"/>
</dbReference>
<feature type="domain" description="Penicillin-binding protein dimerisation" evidence="12">
    <location>
        <begin position="53"/>
        <end position="228"/>
    </location>
</feature>
<keyword evidence="5" id="KW-0812">Transmembrane</keyword>
<feature type="domain" description="Penicillin-binding protein transpeptidase" evidence="11">
    <location>
        <begin position="288"/>
        <end position="653"/>
    </location>
</feature>
<dbReference type="Pfam" id="PF00905">
    <property type="entry name" value="Transpeptidase"/>
    <property type="match status" value="2"/>
</dbReference>
<dbReference type="InterPro" id="IPR050515">
    <property type="entry name" value="Beta-lactam/transpept"/>
</dbReference>
<dbReference type="Gene3D" id="3.90.1310.10">
    <property type="entry name" value="Penicillin-binding protein 2a (Domain 2)"/>
    <property type="match status" value="2"/>
</dbReference>
<dbReference type="GO" id="GO:0005886">
    <property type="term" value="C:plasma membrane"/>
    <property type="evidence" value="ECO:0007669"/>
    <property type="project" value="UniProtKB-SubCell"/>
</dbReference>
<keyword evidence="6" id="KW-0133">Cell shape</keyword>
<keyword evidence="9" id="KW-0472">Membrane</keyword>
<evidence type="ECO:0000256" key="2">
    <source>
        <dbReference type="ARBA" id="ARBA00004236"/>
    </source>
</evidence>
<evidence type="ECO:0000256" key="10">
    <source>
        <dbReference type="ARBA" id="ARBA00023316"/>
    </source>
</evidence>
<proteinExistence type="inferred from homology"/>
<evidence type="ECO:0000256" key="8">
    <source>
        <dbReference type="ARBA" id="ARBA00022989"/>
    </source>
</evidence>
<comment type="caution">
    <text evidence="13">The sequence shown here is derived from an EMBL/GenBank/DDBJ whole genome shotgun (WGS) entry which is preliminary data.</text>
</comment>
<dbReference type="Gene3D" id="3.40.710.10">
    <property type="entry name" value="DD-peptidase/beta-lactamase superfamily"/>
    <property type="match status" value="1"/>
</dbReference>
<dbReference type="GO" id="GO:0071972">
    <property type="term" value="F:peptidoglycan L,D-transpeptidase activity"/>
    <property type="evidence" value="ECO:0007669"/>
    <property type="project" value="TreeGrafter"/>
</dbReference>
<dbReference type="EMBL" id="DVLX01000071">
    <property type="protein sequence ID" value="HIT99731.1"/>
    <property type="molecule type" value="Genomic_DNA"/>
</dbReference>